<dbReference type="RefSeq" id="WP_218935198.1">
    <property type="nucleotide sequence ID" value="NZ_BMRD01000027.1"/>
</dbReference>
<evidence type="ECO:0000313" key="2">
    <source>
        <dbReference type="EMBL" id="NYE14518.1"/>
    </source>
</evidence>
<proteinExistence type="predicted"/>
<evidence type="ECO:0000313" key="3">
    <source>
        <dbReference type="Proteomes" id="UP000591272"/>
    </source>
</evidence>
<evidence type="ECO:0000259" key="1">
    <source>
        <dbReference type="Pfam" id="PF01593"/>
    </source>
</evidence>
<accession>A0A7Y9GDF3</accession>
<dbReference type="GO" id="GO:0016491">
    <property type="term" value="F:oxidoreductase activity"/>
    <property type="evidence" value="ECO:0007669"/>
    <property type="project" value="InterPro"/>
</dbReference>
<sequence length="115" mass="12446">MTAADGPTVESSANDEPLMVNTVGSWQNRPSARTRIPNLFMAGDYVRTHVDLATMEGANESGRAAVNALLDAAGSPAERVPMWELYQPPELDGLKMLDAQRYRSGLPNLFDTLPG</sequence>
<dbReference type="AlphaFoldDB" id="A0A7Y9GDF3"/>
<keyword evidence="3" id="KW-1185">Reference proteome</keyword>
<protein>
    <submittedName>
        <fullName evidence="2">Uncharacterized protein with NAD-binding domain and iron-sulfur cluster</fullName>
    </submittedName>
</protein>
<dbReference type="EMBL" id="JACCBT010000001">
    <property type="protein sequence ID" value="NYE14518.1"/>
    <property type="molecule type" value="Genomic_DNA"/>
</dbReference>
<dbReference type="Pfam" id="PF01593">
    <property type="entry name" value="Amino_oxidase"/>
    <property type="match status" value="1"/>
</dbReference>
<dbReference type="Proteomes" id="UP000591272">
    <property type="component" value="Unassembled WGS sequence"/>
</dbReference>
<dbReference type="SUPFAM" id="SSF51905">
    <property type="entry name" value="FAD/NAD(P)-binding domain"/>
    <property type="match status" value="1"/>
</dbReference>
<feature type="domain" description="Amine oxidase" evidence="1">
    <location>
        <begin position="22"/>
        <end position="70"/>
    </location>
</feature>
<dbReference type="InterPro" id="IPR036188">
    <property type="entry name" value="FAD/NAD-bd_sf"/>
</dbReference>
<gene>
    <name evidence="2" type="ORF">BJ999_004814</name>
</gene>
<name>A0A7Y9GDF3_9ACTN</name>
<reference evidence="2 3" key="1">
    <citation type="submission" date="2020-07" db="EMBL/GenBank/DDBJ databases">
        <title>Sequencing the genomes of 1000 actinobacteria strains.</title>
        <authorList>
            <person name="Klenk H.-P."/>
        </authorList>
    </citation>
    <scope>NUCLEOTIDE SEQUENCE [LARGE SCALE GENOMIC DNA]</scope>
    <source>
        <strain evidence="2 3">DSM 43461</strain>
    </source>
</reference>
<comment type="caution">
    <text evidence="2">The sequence shown here is derived from an EMBL/GenBank/DDBJ whole genome shotgun (WGS) entry which is preliminary data.</text>
</comment>
<dbReference type="InterPro" id="IPR002937">
    <property type="entry name" value="Amino_oxidase"/>
</dbReference>
<organism evidence="2 3">
    <name type="scientific">Actinomadura citrea</name>
    <dbReference type="NCBI Taxonomy" id="46158"/>
    <lineage>
        <taxon>Bacteria</taxon>
        <taxon>Bacillati</taxon>
        <taxon>Actinomycetota</taxon>
        <taxon>Actinomycetes</taxon>
        <taxon>Streptosporangiales</taxon>
        <taxon>Thermomonosporaceae</taxon>
        <taxon>Actinomadura</taxon>
    </lineage>
</organism>